<sequence length="63" mass="7105">MKDSYGKPVHEICVDKTSCRHETSLDKVDGAEPKATFEPTGHLTKDAIRKTYQDRLKSSDNQP</sequence>
<comment type="caution">
    <text evidence="1">The sequence shown here is derived from an EMBL/GenBank/DDBJ whole genome shotgun (WGS) entry which is preliminary data.</text>
</comment>
<gene>
    <name evidence="1" type="ORF">Q4T40_21095</name>
</gene>
<name>A0ABU3P3X8_9FIRM</name>
<reference evidence="1 2" key="1">
    <citation type="submission" date="2023-07" db="EMBL/GenBank/DDBJ databases">
        <title>The novel representative of Negativicutes class, Anaeroselena agilis gen. nov. sp. nov.</title>
        <authorList>
            <person name="Prokofeva M.I."/>
            <person name="Elcheninov A.G."/>
            <person name="Klyukina A."/>
            <person name="Kublanov I.V."/>
            <person name="Frolov E.N."/>
            <person name="Podosokorskaya O.A."/>
        </authorList>
    </citation>
    <scope>NUCLEOTIDE SEQUENCE [LARGE SCALE GENOMIC DNA]</scope>
    <source>
        <strain evidence="1 2">4137-cl</strain>
    </source>
</reference>
<proteinExistence type="predicted"/>
<keyword evidence="2" id="KW-1185">Reference proteome</keyword>
<protein>
    <submittedName>
        <fullName evidence="1">Uncharacterized protein</fullName>
    </submittedName>
</protein>
<dbReference type="Proteomes" id="UP001254848">
    <property type="component" value="Unassembled WGS sequence"/>
</dbReference>
<dbReference type="RefSeq" id="WP_413782179.1">
    <property type="nucleotide sequence ID" value="NZ_JAUOZS010000001.1"/>
</dbReference>
<evidence type="ECO:0000313" key="1">
    <source>
        <dbReference type="EMBL" id="MDT8903733.1"/>
    </source>
</evidence>
<accession>A0ABU3P3X8</accession>
<dbReference type="EMBL" id="JAUOZS010000001">
    <property type="protein sequence ID" value="MDT8903733.1"/>
    <property type="molecule type" value="Genomic_DNA"/>
</dbReference>
<organism evidence="1 2">
    <name type="scientific">Anaeroselena agilis</name>
    <dbReference type="NCBI Taxonomy" id="3063788"/>
    <lineage>
        <taxon>Bacteria</taxon>
        <taxon>Bacillati</taxon>
        <taxon>Bacillota</taxon>
        <taxon>Negativicutes</taxon>
        <taxon>Acetonemataceae</taxon>
        <taxon>Anaeroselena</taxon>
    </lineage>
</organism>
<evidence type="ECO:0000313" key="2">
    <source>
        <dbReference type="Proteomes" id="UP001254848"/>
    </source>
</evidence>